<dbReference type="AlphaFoldDB" id="A0AAN4UAF3"/>
<dbReference type="InterPro" id="IPR050680">
    <property type="entry name" value="YpeA/RimI_acetyltransf"/>
</dbReference>
<dbReference type="KEGG" id="tkr:C7K43_05590"/>
<reference evidence="5" key="1">
    <citation type="submission" date="2019-08" db="EMBL/GenBank/DDBJ databases">
        <authorList>
            <person name="Ishikawa M."/>
            <person name="Suzuki T."/>
            <person name="Matsutani M."/>
        </authorList>
    </citation>
    <scope>NUCLEOTIDE SEQUENCE</scope>
    <source>
        <strain evidence="5">7C1</strain>
        <strain evidence="4">8C4</strain>
    </source>
</reference>
<dbReference type="EMBL" id="BKBO01000005">
    <property type="protein sequence ID" value="GEQ48612.1"/>
    <property type="molecule type" value="Genomic_DNA"/>
</dbReference>
<dbReference type="GO" id="GO:0016747">
    <property type="term" value="F:acyltransferase activity, transferring groups other than amino-acyl groups"/>
    <property type="evidence" value="ECO:0007669"/>
    <property type="project" value="InterPro"/>
</dbReference>
<dbReference type="PANTHER" id="PTHR43420:SF52">
    <property type="entry name" value="N-ACETYLTRANSFERASE YODP"/>
    <property type="match status" value="1"/>
</dbReference>
<dbReference type="Pfam" id="PF00583">
    <property type="entry name" value="Acetyltransf_1"/>
    <property type="match status" value="1"/>
</dbReference>
<organism evidence="5 6">
    <name type="scientific">Tetragenococcus koreensis</name>
    <dbReference type="NCBI Taxonomy" id="290335"/>
    <lineage>
        <taxon>Bacteria</taxon>
        <taxon>Bacillati</taxon>
        <taxon>Bacillota</taxon>
        <taxon>Bacilli</taxon>
        <taxon>Lactobacillales</taxon>
        <taxon>Enterococcaceae</taxon>
        <taxon>Tetragenococcus</taxon>
    </lineage>
</organism>
<dbReference type="EMBL" id="BKBQ01000005">
    <property type="protein sequence ID" value="GEQ53620.1"/>
    <property type="molecule type" value="Genomic_DNA"/>
</dbReference>
<dbReference type="CDD" id="cd04301">
    <property type="entry name" value="NAT_SF"/>
    <property type="match status" value="1"/>
</dbReference>
<evidence type="ECO:0000256" key="2">
    <source>
        <dbReference type="ARBA" id="ARBA00023315"/>
    </source>
</evidence>
<protein>
    <submittedName>
        <fullName evidence="5">GNAT family acetyltransferase</fullName>
    </submittedName>
</protein>
<comment type="caution">
    <text evidence="5">The sequence shown here is derived from an EMBL/GenBank/DDBJ whole genome shotgun (WGS) entry which is preliminary data.</text>
</comment>
<evidence type="ECO:0000256" key="1">
    <source>
        <dbReference type="ARBA" id="ARBA00022679"/>
    </source>
</evidence>
<evidence type="ECO:0000313" key="7">
    <source>
        <dbReference type="Proteomes" id="UP000886607"/>
    </source>
</evidence>
<dbReference type="InterPro" id="IPR016181">
    <property type="entry name" value="Acyl_CoA_acyltransferase"/>
</dbReference>
<dbReference type="GeneID" id="69985415"/>
<sequence>MIRFATKEDRYKIAELVLIVLKDMALPFVEKAGDQITLEILEEAMEDPHYRYGWQRGLVSEVNGEVAGIAFGYPASEEETVDKSLEKVLAQHGLAEQSLFTDHESFAGEWYLDLLCVDEAYRGQGIASQLLTSIDKFALRSGATIVGLCVDHENKKAQQLYEKNGFKIVGEQMISQHSYHHMQKPISLD</sequence>
<gene>
    <name evidence="4" type="ORF">TK11N_04640</name>
    <name evidence="5" type="ORF">TK2N_04640</name>
</gene>
<dbReference type="PROSITE" id="PS51186">
    <property type="entry name" value="GNAT"/>
    <property type="match status" value="1"/>
</dbReference>
<accession>A0AAN4UAF3</accession>
<dbReference type="Proteomes" id="UP000886607">
    <property type="component" value="Unassembled WGS sequence"/>
</dbReference>
<dbReference type="Gene3D" id="3.40.630.30">
    <property type="match status" value="1"/>
</dbReference>
<evidence type="ECO:0000259" key="3">
    <source>
        <dbReference type="PROSITE" id="PS51186"/>
    </source>
</evidence>
<feature type="domain" description="N-acetyltransferase" evidence="3">
    <location>
        <begin position="1"/>
        <end position="187"/>
    </location>
</feature>
<proteinExistence type="predicted"/>
<dbReference type="PANTHER" id="PTHR43420">
    <property type="entry name" value="ACETYLTRANSFERASE"/>
    <property type="match status" value="1"/>
</dbReference>
<reference evidence="5" key="2">
    <citation type="journal article" date="2020" name="Int. Dairy J.">
        <title>Lactic acid bacterial diversity in Brie cheese focusing on salt concentration and pH of isolation medium and characterisation of halophilic and alkaliphilic lactic acid bacterial isolates.</title>
        <authorList>
            <person name="Unno R."/>
            <person name="Matsutani M."/>
            <person name="Suzuki T."/>
            <person name="Kodama K."/>
            <person name="Matsushita H."/>
            <person name="Yamasato K."/>
            <person name="Koizumi Y."/>
            <person name="Ishikawa M."/>
        </authorList>
    </citation>
    <scope>NUCLEOTIDE SEQUENCE</scope>
    <source>
        <strain evidence="5">7C1</strain>
        <strain evidence="4">8C4</strain>
    </source>
</reference>
<keyword evidence="7" id="KW-1185">Reference proteome</keyword>
<keyword evidence="1" id="KW-0808">Transferase</keyword>
<name>A0AAN4UAF3_9ENTE</name>
<evidence type="ECO:0000313" key="6">
    <source>
        <dbReference type="Proteomes" id="UP000886597"/>
    </source>
</evidence>
<dbReference type="RefSeq" id="WP_124005965.1">
    <property type="nucleotide sequence ID" value="NZ_BJYN01000008.1"/>
</dbReference>
<dbReference type="SUPFAM" id="SSF55729">
    <property type="entry name" value="Acyl-CoA N-acyltransferases (Nat)"/>
    <property type="match status" value="1"/>
</dbReference>
<dbReference type="InterPro" id="IPR000182">
    <property type="entry name" value="GNAT_dom"/>
</dbReference>
<evidence type="ECO:0000313" key="4">
    <source>
        <dbReference type="EMBL" id="GEQ48612.1"/>
    </source>
</evidence>
<evidence type="ECO:0000313" key="5">
    <source>
        <dbReference type="EMBL" id="GEQ53620.1"/>
    </source>
</evidence>
<keyword evidence="2" id="KW-0012">Acyltransferase</keyword>
<dbReference type="Proteomes" id="UP000886597">
    <property type="component" value="Unassembled WGS sequence"/>
</dbReference>